<name>A0AAV5I8J7_9ROSI</name>
<reference evidence="2 3" key="1">
    <citation type="journal article" date="2021" name="Commun. Biol.">
        <title>The genome of Shorea leprosula (Dipterocarpaceae) highlights the ecological relevance of drought in aseasonal tropical rainforests.</title>
        <authorList>
            <person name="Ng K.K.S."/>
            <person name="Kobayashi M.J."/>
            <person name="Fawcett J.A."/>
            <person name="Hatakeyama M."/>
            <person name="Paape T."/>
            <person name="Ng C.H."/>
            <person name="Ang C.C."/>
            <person name="Tnah L.H."/>
            <person name="Lee C.T."/>
            <person name="Nishiyama T."/>
            <person name="Sese J."/>
            <person name="O'Brien M.J."/>
            <person name="Copetti D."/>
            <person name="Mohd Noor M.I."/>
            <person name="Ong R.C."/>
            <person name="Putra M."/>
            <person name="Sireger I.Z."/>
            <person name="Indrioko S."/>
            <person name="Kosugi Y."/>
            <person name="Izuno A."/>
            <person name="Isagi Y."/>
            <person name="Lee S.L."/>
            <person name="Shimizu K.K."/>
        </authorList>
    </citation>
    <scope>NUCLEOTIDE SEQUENCE [LARGE SCALE GENOMIC DNA]</scope>
    <source>
        <strain evidence="2">214</strain>
    </source>
</reference>
<dbReference type="Gene3D" id="3.90.550.10">
    <property type="entry name" value="Spore Coat Polysaccharide Biosynthesis Protein SpsA, Chain A"/>
    <property type="match status" value="1"/>
</dbReference>
<sequence length="49" mass="5794">MDEINKAAVTHYNGNMKPWLDIAMNQYKNLWTKYVDSEMEFVQGCNFGF</sequence>
<dbReference type="EMBL" id="BPVZ01000011">
    <property type="protein sequence ID" value="GKU97447.1"/>
    <property type="molecule type" value="Genomic_DNA"/>
</dbReference>
<dbReference type="GO" id="GO:0047262">
    <property type="term" value="F:polygalacturonate 4-alpha-galacturonosyltransferase activity"/>
    <property type="evidence" value="ECO:0007669"/>
    <property type="project" value="InterPro"/>
</dbReference>
<evidence type="ECO:0000313" key="2">
    <source>
        <dbReference type="EMBL" id="GKU97447.1"/>
    </source>
</evidence>
<proteinExistence type="inferred from homology"/>
<comment type="caution">
    <text evidence="2">The sequence shown here is derived from an EMBL/GenBank/DDBJ whole genome shotgun (WGS) entry which is preliminary data.</text>
</comment>
<dbReference type="InterPro" id="IPR029993">
    <property type="entry name" value="GAUT"/>
</dbReference>
<dbReference type="InterPro" id="IPR029044">
    <property type="entry name" value="Nucleotide-diphossugar_trans"/>
</dbReference>
<gene>
    <name evidence="2" type="ORF">SLEP1_g10591</name>
</gene>
<protein>
    <recommendedName>
        <fullName evidence="4">Hexosyltransferase</fullName>
    </recommendedName>
</protein>
<dbReference type="AlphaFoldDB" id="A0AAV5I8J7"/>
<organism evidence="2 3">
    <name type="scientific">Rubroshorea leprosula</name>
    <dbReference type="NCBI Taxonomy" id="152421"/>
    <lineage>
        <taxon>Eukaryota</taxon>
        <taxon>Viridiplantae</taxon>
        <taxon>Streptophyta</taxon>
        <taxon>Embryophyta</taxon>
        <taxon>Tracheophyta</taxon>
        <taxon>Spermatophyta</taxon>
        <taxon>Magnoliopsida</taxon>
        <taxon>eudicotyledons</taxon>
        <taxon>Gunneridae</taxon>
        <taxon>Pentapetalae</taxon>
        <taxon>rosids</taxon>
        <taxon>malvids</taxon>
        <taxon>Malvales</taxon>
        <taxon>Dipterocarpaceae</taxon>
        <taxon>Rubroshorea</taxon>
    </lineage>
</organism>
<dbReference type="SUPFAM" id="SSF53448">
    <property type="entry name" value="Nucleotide-diphospho-sugar transferases"/>
    <property type="match status" value="1"/>
</dbReference>
<dbReference type="Proteomes" id="UP001054252">
    <property type="component" value="Unassembled WGS sequence"/>
</dbReference>
<keyword evidence="3" id="KW-1185">Reference proteome</keyword>
<dbReference type="PANTHER" id="PTHR32116:SF61">
    <property type="entry name" value="GALACTURONOSYLTRANSFERASE 9-RELATED"/>
    <property type="match status" value="1"/>
</dbReference>
<evidence type="ECO:0000256" key="1">
    <source>
        <dbReference type="ARBA" id="ARBA00006351"/>
    </source>
</evidence>
<dbReference type="PANTHER" id="PTHR32116">
    <property type="entry name" value="GALACTURONOSYLTRANSFERASE 4-RELATED"/>
    <property type="match status" value="1"/>
</dbReference>
<evidence type="ECO:0000313" key="3">
    <source>
        <dbReference type="Proteomes" id="UP001054252"/>
    </source>
</evidence>
<comment type="similarity">
    <text evidence="1">Belongs to the glycosyltransferase 8 family.</text>
</comment>
<evidence type="ECO:0008006" key="4">
    <source>
        <dbReference type="Google" id="ProtNLM"/>
    </source>
</evidence>
<accession>A0AAV5I8J7</accession>